<dbReference type="Proteomes" id="UP000515202">
    <property type="component" value="Unplaced"/>
</dbReference>
<evidence type="ECO:0000256" key="3">
    <source>
        <dbReference type="ARBA" id="ARBA00004613"/>
    </source>
</evidence>
<comment type="function">
    <text evidence="15">Cytokine constitutively present intracellularly in nearly all resting non-hematopoietic cells that plays an important role in inflammation and bridges the innate and adaptive immune systems. After binding to its receptor IL1R1 together with its accessory protein IL1RAP, forms the high affinity interleukin-1 receptor complex. Signaling involves the recruitment of adapter molecules such as MYD88, IRAK1 or IRAK4. In turn, mediates the activation of NF-kappa-B and the three MAPK pathways p38, p42/p44 and JNK pathways. Within the cell, acts as an alarmin and cell death results in its liberation in the extracellular space after disruption of the cell membrane to induce inflammation and alert the host to injury or damage. In addition to its role as a danger signal, which occurs when the cytokine is passively released by cell necrosis, directly senses DNA damage and acts as signal for genotoxic stress without loss of cell integrity.</text>
</comment>
<evidence type="ECO:0000256" key="15">
    <source>
        <dbReference type="ARBA" id="ARBA00034090"/>
    </source>
</evidence>
<dbReference type="GeneID" id="105303981"/>
<accession>A0A6P6BRI7</accession>
<dbReference type="PRINTS" id="PR01357">
    <property type="entry name" value="INTRLEUKN1AB"/>
</dbReference>
<evidence type="ECO:0000313" key="19">
    <source>
        <dbReference type="Proteomes" id="UP000515202"/>
    </source>
</evidence>
<dbReference type="PROSITE" id="PS00253">
    <property type="entry name" value="INTERLEUKIN_1"/>
    <property type="match status" value="1"/>
</dbReference>
<evidence type="ECO:0000256" key="14">
    <source>
        <dbReference type="ARBA" id="ARBA00023246"/>
    </source>
</evidence>
<dbReference type="Gene3D" id="2.80.10.50">
    <property type="match status" value="1"/>
</dbReference>
<evidence type="ECO:0000256" key="7">
    <source>
        <dbReference type="ARBA" id="ARBA00022525"/>
    </source>
</evidence>
<evidence type="ECO:0000256" key="12">
    <source>
        <dbReference type="ARBA" id="ARBA00023198"/>
    </source>
</evidence>
<dbReference type="InterPro" id="IPR020877">
    <property type="entry name" value="IL-1_CS"/>
</dbReference>
<keyword evidence="12 17" id="KW-0395">Inflammatory response</keyword>
<evidence type="ECO:0000259" key="18">
    <source>
        <dbReference type="Pfam" id="PF02394"/>
    </source>
</evidence>
<comment type="subcellular location">
    <subcellularLocation>
        <location evidence="2">Cytoplasm</location>
    </subcellularLocation>
    <subcellularLocation>
        <location evidence="1">Nucleus</location>
    </subcellularLocation>
    <subcellularLocation>
        <location evidence="3 17">Secreted</location>
    </subcellularLocation>
</comment>
<dbReference type="GO" id="GO:0005615">
    <property type="term" value="C:extracellular space"/>
    <property type="evidence" value="ECO:0007669"/>
    <property type="project" value="UniProtKB-KW"/>
</dbReference>
<dbReference type="GO" id="GO:0033092">
    <property type="term" value="P:positive regulation of immature T cell proliferation in thymus"/>
    <property type="evidence" value="ECO:0007669"/>
    <property type="project" value="TreeGrafter"/>
</dbReference>
<protein>
    <recommendedName>
        <fullName evidence="17">Interleukin-1</fullName>
    </recommendedName>
</protein>
<keyword evidence="10" id="KW-0007">Acetylation</keyword>
<keyword evidence="19" id="KW-1185">Reference proteome</keyword>
<keyword evidence="9 17" id="KW-0666">Pyrogen</keyword>
<comment type="similarity">
    <text evidence="4 17">Belongs to the IL-1 family.</text>
</comment>
<dbReference type="GO" id="GO:0019221">
    <property type="term" value="P:cytokine-mediated signaling pathway"/>
    <property type="evidence" value="ECO:0007669"/>
    <property type="project" value="TreeGrafter"/>
</dbReference>
<dbReference type="InterPro" id="IPR003502">
    <property type="entry name" value="IL-1_propep"/>
</dbReference>
<dbReference type="GO" id="GO:0001660">
    <property type="term" value="P:fever generation"/>
    <property type="evidence" value="ECO:0007669"/>
    <property type="project" value="UniProtKB-UniRule"/>
</dbReference>
<reference evidence="20" key="1">
    <citation type="submission" date="2025-08" db="UniProtKB">
        <authorList>
            <consortium name="RefSeq"/>
        </authorList>
    </citation>
    <scope>IDENTIFICATION</scope>
    <source>
        <tissue evidence="20">Kidney</tissue>
    </source>
</reference>
<dbReference type="GO" id="GO:0005829">
    <property type="term" value="C:cytosol"/>
    <property type="evidence" value="ECO:0007669"/>
    <property type="project" value="UniProtKB-UniRule"/>
</dbReference>
<dbReference type="InterPro" id="IPR008996">
    <property type="entry name" value="IL1/FGF"/>
</dbReference>
<proteinExistence type="inferred from homology"/>
<evidence type="ECO:0000256" key="10">
    <source>
        <dbReference type="ARBA" id="ARBA00022990"/>
    </source>
</evidence>
<dbReference type="FunFam" id="2.80.10.50:FF:000049">
    <property type="entry name" value="Interleukin-1 alpha"/>
    <property type="match status" value="1"/>
</dbReference>
<dbReference type="GO" id="GO:0005634">
    <property type="term" value="C:nucleus"/>
    <property type="evidence" value="ECO:0007669"/>
    <property type="project" value="UniProtKB-SubCell"/>
</dbReference>
<feature type="domain" description="Interleukin-1 propeptide" evidence="18">
    <location>
        <begin position="1"/>
        <end position="109"/>
    </location>
</feature>
<evidence type="ECO:0000256" key="4">
    <source>
        <dbReference type="ARBA" id="ARBA00010448"/>
    </source>
</evidence>
<name>A0A6P6BRI7_PTEVA</name>
<dbReference type="GO" id="GO:0051781">
    <property type="term" value="P:positive regulation of cell division"/>
    <property type="evidence" value="ECO:0007669"/>
    <property type="project" value="UniProtKB-KW"/>
</dbReference>
<dbReference type="GO" id="GO:0071222">
    <property type="term" value="P:cellular response to lipopolysaccharide"/>
    <property type="evidence" value="ECO:0007669"/>
    <property type="project" value="TreeGrafter"/>
</dbReference>
<keyword evidence="13" id="KW-0539">Nucleus</keyword>
<evidence type="ECO:0000256" key="16">
    <source>
        <dbReference type="ARBA" id="ARBA00034134"/>
    </source>
</evidence>
<evidence type="ECO:0000256" key="1">
    <source>
        <dbReference type="ARBA" id="ARBA00004123"/>
    </source>
</evidence>
<dbReference type="Pfam" id="PF00340">
    <property type="entry name" value="IL1"/>
    <property type="match status" value="1"/>
</dbReference>
<dbReference type="CDD" id="cd23295">
    <property type="entry name" value="beta-trefoil_IL1A"/>
    <property type="match status" value="1"/>
</dbReference>
<dbReference type="InterPro" id="IPR000975">
    <property type="entry name" value="IL-1_fam"/>
</dbReference>
<keyword evidence="14 17" id="KW-0497">Mitogen</keyword>
<dbReference type="Pfam" id="PF02394">
    <property type="entry name" value="IL1_propep"/>
    <property type="match status" value="1"/>
</dbReference>
<keyword evidence="11" id="KW-0325">Glycoprotein</keyword>
<dbReference type="GO" id="GO:0006955">
    <property type="term" value="P:immune response"/>
    <property type="evidence" value="ECO:0007669"/>
    <property type="project" value="InterPro"/>
</dbReference>
<dbReference type="CTD" id="3552"/>
<keyword evidence="8" id="KW-0597">Phosphoprotein</keyword>
<dbReference type="OrthoDB" id="9451248at2759"/>
<evidence type="ECO:0000256" key="5">
    <source>
        <dbReference type="ARBA" id="ARBA00022490"/>
    </source>
</evidence>
<keyword evidence="5" id="KW-0963">Cytoplasm</keyword>
<gene>
    <name evidence="20" type="primary">IL1A</name>
</gene>
<dbReference type="PRINTS" id="PR00264">
    <property type="entry name" value="INTERLEUKIN1"/>
</dbReference>
<evidence type="ECO:0000256" key="2">
    <source>
        <dbReference type="ARBA" id="ARBA00004496"/>
    </source>
</evidence>
<evidence type="ECO:0000256" key="17">
    <source>
        <dbReference type="RuleBase" id="RU003753"/>
    </source>
</evidence>
<dbReference type="SMART" id="SM00125">
    <property type="entry name" value="IL1"/>
    <property type="match status" value="1"/>
</dbReference>
<evidence type="ECO:0000256" key="8">
    <source>
        <dbReference type="ARBA" id="ARBA00022553"/>
    </source>
</evidence>
<evidence type="ECO:0000256" key="6">
    <source>
        <dbReference type="ARBA" id="ARBA00022514"/>
    </source>
</evidence>
<evidence type="ECO:0000256" key="11">
    <source>
        <dbReference type="ARBA" id="ARBA00023180"/>
    </source>
</evidence>
<organism evidence="19 20">
    <name type="scientific">Pteropus vampyrus</name>
    <name type="common">Large flying fox</name>
    <dbReference type="NCBI Taxonomy" id="132908"/>
    <lineage>
        <taxon>Eukaryota</taxon>
        <taxon>Metazoa</taxon>
        <taxon>Chordata</taxon>
        <taxon>Craniata</taxon>
        <taxon>Vertebrata</taxon>
        <taxon>Euteleostomi</taxon>
        <taxon>Mammalia</taxon>
        <taxon>Eutheria</taxon>
        <taxon>Laurasiatheria</taxon>
        <taxon>Chiroptera</taxon>
        <taxon>Yinpterochiroptera</taxon>
        <taxon>Pteropodoidea</taxon>
        <taxon>Pteropodidae</taxon>
        <taxon>Pteropodinae</taxon>
        <taxon>Pteropus</taxon>
    </lineage>
</organism>
<dbReference type="SUPFAM" id="SSF50353">
    <property type="entry name" value="Cytokine"/>
    <property type="match status" value="1"/>
</dbReference>
<dbReference type="PRINTS" id="PR01358">
    <property type="entry name" value="INTRLEUKIN1A"/>
</dbReference>
<dbReference type="GO" id="GO:0032743">
    <property type="term" value="P:positive regulation of interleukin-2 production"/>
    <property type="evidence" value="ECO:0007669"/>
    <property type="project" value="UniProtKB-ARBA"/>
</dbReference>
<comment type="subunit">
    <text evidence="16">Monomer. Interacts with TMED10; the interaction mediates the translocation from the cytoplasm into the ERGIC (endoplasmic reticulum-Golgi intermediate compartment) and thereby secretion. Interacts with IL1R1. Interacts with S100A13; this interaction is the first step in the export of IL1A, followed by direct translocation of this complex across the plasma membrane.</text>
</comment>
<dbReference type="GO" id="GO:0006915">
    <property type="term" value="P:apoptotic process"/>
    <property type="evidence" value="ECO:0007669"/>
    <property type="project" value="UniProtKB-ARBA"/>
</dbReference>
<dbReference type="KEGG" id="pvp:105303981"/>
<dbReference type="GO" id="GO:0005125">
    <property type="term" value="F:cytokine activity"/>
    <property type="evidence" value="ECO:0007669"/>
    <property type="project" value="UniProtKB-UniRule"/>
</dbReference>
<keyword evidence="7 17" id="KW-0964">Secreted</keyword>
<dbReference type="PANTHER" id="PTHR10078">
    <property type="entry name" value="INTERLEUKIN-1 FAMILY MEMBER"/>
    <property type="match status" value="1"/>
</dbReference>
<keyword evidence="6 17" id="KW-0202">Cytokine</keyword>
<dbReference type="AlphaFoldDB" id="A0A6P6BRI7"/>
<dbReference type="InterPro" id="IPR003295">
    <property type="entry name" value="IL-1_alpha"/>
</dbReference>
<evidence type="ECO:0000256" key="9">
    <source>
        <dbReference type="ARBA" id="ARBA00022620"/>
    </source>
</evidence>
<sequence length="270" mass="30527">MAKVPDVFEDLKNCYSENEEYSSDADQLSLNQKSFYDTSYDTLHEDHGGKLRSLGTSEASKMSQLTFKESVVVLAANGKVLKKRRLSFDQFITDEDLEAIANDTKEEPIQPHLAPMSFQSSMKYSFMKVIKQQCILSDTLSQSLIRDTSGQYLMAAALNDLNQAVKFDMGAYITDEDSPFPVTLRISETRLFLSAQNEDEPVLLKEMPETPKAIKDETNLLFLWESHGTKNYFKSVAQPKLFIATKQEQPVHMARGQPSITDFQILENGP</sequence>
<dbReference type="RefSeq" id="XP_023377698.1">
    <property type="nucleotide sequence ID" value="XM_023521930.1"/>
</dbReference>
<evidence type="ECO:0000256" key="13">
    <source>
        <dbReference type="ARBA" id="ARBA00023242"/>
    </source>
</evidence>
<dbReference type="PANTHER" id="PTHR10078:SF33">
    <property type="entry name" value="INTERLEUKIN-1 ALPHA"/>
    <property type="match status" value="1"/>
</dbReference>
<dbReference type="GO" id="GO:0005149">
    <property type="term" value="F:interleukin-1 receptor binding"/>
    <property type="evidence" value="ECO:0007669"/>
    <property type="project" value="UniProtKB-UniRule"/>
</dbReference>
<evidence type="ECO:0000313" key="20">
    <source>
        <dbReference type="RefSeq" id="XP_023377698.1"/>
    </source>
</evidence>